<evidence type="ECO:0000313" key="1">
    <source>
        <dbReference type="EMBL" id="JAE25672.1"/>
    </source>
</evidence>
<reference evidence="1" key="1">
    <citation type="submission" date="2014-09" db="EMBL/GenBank/DDBJ databases">
        <authorList>
            <person name="Magalhaes I.L.F."/>
            <person name="Oliveira U."/>
            <person name="Santos F.R."/>
            <person name="Vidigal T.H.D.A."/>
            <person name="Brescovit A.D."/>
            <person name="Santos A.J."/>
        </authorList>
    </citation>
    <scope>NUCLEOTIDE SEQUENCE</scope>
    <source>
        <tissue evidence="1">Shoot tissue taken approximately 20 cm above the soil surface</tissue>
    </source>
</reference>
<reference evidence="1" key="2">
    <citation type="journal article" date="2015" name="Data Brief">
        <title>Shoot transcriptome of the giant reed, Arundo donax.</title>
        <authorList>
            <person name="Barrero R.A."/>
            <person name="Guerrero F.D."/>
            <person name="Moolhuijzen P."/>
            <person name="Goolsby J.A."/>
            <person name="Tidwell J."/>
            <person name="Bellgard S.E."/>
            <person name="Bellgard M.I."/>
        </authorList>
    </citation>
    <scope>NUCLEOTIDE SEQUENCE</scope>
    <source>
        <tissue evidence="1">Shoot tissue taken approximately 20 cm above the soil surface</tissue>
    </source>
</reference>
<dbReference type="AlphaFoldDB" id="A0A0A9GMI1"/>
<name>A0A0A9GMI1_ARUDO</name>
<sequence length="41" mass="4827">MLKQFPGLSITCLSHGSSILNRIRQKRVYFSWSFLKQTLKL</sequence>
<proteinExistence type="predicted"/>
<organism evidence="1">
    <name type="scientific">Arundo donax</name>
    <name type="common">Giant reed</name>
    <name type="synonym">Donax arundinaceus</name>
    <dbReference type="NCBI Taxonomy" id="35708"/>
    <lineage>
        <taxon>Eukaryota</taxon>
        <taxon>Viridiplantae</taxon>
        <taxon>Streptophyta</taxon>
        <taxon>Embryophyta</taxon>
        <taxon>Tracheophyta</taxon>
        <taxon>Spermatophyta</taxon>
        <taxon>Magnoliopsida</taxon>
        <taxon>Liliopsida</taxon>
        <taxon>Poales</taxon>
        <taxon>Poaceae</taxon>
        <taxon>PACMAD clade</taxon>
        <taxon>Arundinoideae</taxon>
        <taxon>Arundineae</taxon>
        <taxon>Arundo</taxon>
    </lineage>
</organism>
<accession>A0A0A9GMI1</accession>
<protein>
    <submittedName>
        <fullName evidence="1">Uncharacterized protein</fullName>
    </submittedName>
</protein>
<dbReference type="EMBL" id="GBRH01172224">
    <property type="protein sequence ID" value="JAE25672.1"/>
    <property type="molecule type" value="Transcribed_RNA"/>
</dbReference>